<organism evidence="1">
    <name type="scientific">Lepeophtheirus salmonis</name>
    <name type="common">Salmon louse</name>
    <name type="synonym">Caligus salmonis</name>
    <dbReference type="NCBI Taxonomy" id="72036"/>
    <lineage>
        <taxon>Eukaryota</taxon>
        <taxon>Metazoa</taxon>
        <taxon>Ecdysozoa</taxon>
        <taxon>Arthropoda</taxon>
        <taxon>Crustacea</taxon>
        <taxon>Multicrustacea</taxon>
        <taxon>Hexanauplia</taxon>
        <taxon>Copepoda</taxon>
        <taxon>Siphonostomatoida</taxon>
        <taxon>Caligidae</taxon>
        <taxon>Lepeophtheirus</taxon>
    </lineage>
</organism>
<proteinExistence type="predicted"/>
<protein>
    <submittedName>
        <fullName evidence="1">Uncharacterized protein</fullName>
    </submittedName>
</protein>
<evidence type="ECO:0000313" key="1">
    <source>
        <dbReference type="EMBL" id="CDW37547.1"/>
    </source>
</evidence>
<reference evidence="1" key="1">
    <citation type="submission" date="2014-05" db="EMBL/GenBank/DDBJ databases">
        <authorList>
            <person name="Chronopoulou M."/>
        </authorList>
    </citation>
    <scope>NUCLEOTIDE SEQUENCE</scope>
    <source>
        <tissue evidence="1">Whole organism</tissue>
    </source>
</reference>
<accession>A0A0K2UHX7</accession>
<dbReference type="AlphaFoldDB" id="A0A0K2UHX7"/>
<sequence>MSLSPWGWKGLRTWRDFSLGKTREQTRHLIPLGELEPSRMRWLITSALGRPLFPESPVLLGLLLLPLRPEFPLLSGVLGQAKSRTFSLQIDVTEGLLLQTGLPGLNVELGGVGGKKPPTRVGVFIKLGSNIIHSHYDRNDTQRLNEFNSKKLEIIKNIKRKKKRFGFFSFWRQYFKEFSSLDTFLSSLSRTNQGR</sequence>
<dbReference type="EMBL" id="HACA01020186">
    <property type="protein sequence ID" value="CDW37547.1"/>
    <property type="molecule type" value="Transcribed_RNA"/>
</dbReference>
<name>A0A0K2UHX7_LEPSM</name>